<dbReference type="PROSITE" id="PS50811">
    <property type="entry name" value="WRKY"/>
    <property type="match status" value="1"/>
</dbReference>
<evidence type="ECO:0000256" key="1">
    <source>
        <dbReference type="ARBA" id="ARBA00004123"/>
    </source>
</evidence>
<dbReference type="Proteomes" id="UP000283530">
    <property type="component" value="Unassembled WGS sequence"/>
</dbReference>
<keyword evidence="2" id="KW-0805">Transcription regulation</keyword>
<feature type="region of interest" description="Disordered" evidence="6">
    <location>
        <begin position="25"/>
        <end position="47"/>
    </location>
</feature>
<evidence type="ECO:0000313" key="9">
    <source>
        <dbReference type="Proteomes" id="UP000283530"/>
    </source>
</evidence>
<dbReference type="Pfam" id="PF03106">
    <property type="entry name" value="WRKY"/>
    <property type="match status" value="1"/>
</dbReference>
<dbReference type="GO" id="GO:0003700">
    <property type="term" value="F:DNA-binding transcription factor activity"/>
    <property type="evidence" value="ECO:0007669"/>
    <property type="project" value="InterPro"/>
</dbReference>
<dbReference type="AlphaFoldDB" id="A0A3S3MKK2"/>
<name>A0A3S3MKK2_9MAGN</name>
<comment type="subcellular location">
    <subcellularLocation>
        <location evidence="1">Nucleus</location>
    </subcellularLocation>
</comment>
<evidence type="ECO:0000256" key="2">
    <source>
        <dbReference type="ARBA" id="ARBA00023015"/>
    </source>
</evidence>
<accession>A0A3S3MKK2</accession>
<reference evidence="8 9" key="1">
    <citation type="journal article" date="2019" name="Nat. Plants">
        <title>Stout camphor tree genome fills gaps in understanding of flowering plant genome evolution.</title>
        <authorList>
            <person name="Chaw S.M."/>
            <person name="Liu Y.C."/>
            <person name="Wu Y.W."/>
            <person name="Wang H.Y."/>
            <person name="Lin C.I."/>
            <person name="Wu C.S."/>
            <person name="Ke H.M."/>
            <person name="Chang L.Y."/>
            <person name="Hsu C.Y."/>
            <person name="Yang H.T."/>
            <person name="Sudianto E."/>
            <person name="Hsu M.H."/>
            <person name="Wu K.P."/>
            <person name="Wang L.N."/>
            <person name="Leebens-Mack J.H."/>
            <person name="Tsai I.J."/>
        </authorList>
    </citation>
    <scope>NUCLEOTIDE SEQUENCE [LARGE SCALE GENOMIC DNA]</scope>
    <source>
        <strain evidence="9">cv. Chaw 1501</strain>
        <tissue evidence="8">Young leaves</tissue>
    </source>
</reference>
<evidence type="ECO:0000259" key="7">
    <source>
        <dbReference type="PROSITE" id="PS50811"/>
    </source>
</evidence>
<evidence type="ECO:0000256" key="5">
    <source>
        <dbReference type="ARBA" id="ARBA00023242"/>
    </source>
</evidence>
<dbReference type="SUPFAM" id="SSF118290">
    <property type="entry name" value="WRKY DNA-binding domain"/>
    <property type="match status" value="1"/>
</dbReference>
<dbReference type="Gene3D" id="2.20.25.80">
    <property type="entry name" value="WRKY domain"/>
    <property type="match status" value="1"/>
</dbReference>
<dbReference type="GO" id="GO:0005634">
    <property type="term" value="C:nucleus"/>
    <property type="evidence" value="ECO:0007669"/>
    <property type="project" value="UniProtKB-SubCell"/>
</dbReference>
<dbReference type="SMART" id="SM00774">
    <property type="entry name" value="WRKY"/>
    <property type="match status" value="1"/>
</dbReference>
<keyword evidence="4" id="KW-0804">Transcription</keyword>
<gene>
    <name evidence="8" type="ORF">CKAN_01426000</name>
</gene>
<dbReference type="PANTHER" id="PTHR31282">
    <property type="entry name" value="WRKY TRANSCRIPTION FACTOR 21-RELATED"/>
    <property type="match status" value="1"/>
</dbReference>
<dbReference type="InterPro" id="IPR003657">
    <property type="entry name" value="WRKY_dom"/>
</dbReference>
<dbReference type="STRING" id="337451.A0A3S3MKK2"/>
<keyword evidence="9" id="KW-1185">Reference proteome</keyword>
<dbReference type="InterPro" id="IPR036576">
    <property type="entry name" value="WRKY_dom_sf"/>
</dbReference>
<evidence type="ECO:0000313" key="8">
    <source>
        <dbReference type="EMBL" id="RWR85397.1"/>
    </source>
</evidence>
<evidence type="ECO:0000256" key="6">
    <source>
        <dbReference type="SAM" id="MobiDB-lite"/>
    </source>
</evidence>
<keyword evidence="5" id="KW-0539">Nucleus</keyword>
<feature type="domain" description="WRKY" evidence="7">
    <location>
        <begin position="43"/>
        <end position="108"/>
    </location>
</feature>
<dbReference type="GO" id="GO:0043565">
    <property type="term" value="F:sequence-specific DNA binding"/>
    <property type="evidence" value="ECO:0007669"/>
    <property type="project" value="InterPro"/>
</dbReference>
<organism evidence="8 9">
    <name type="scientific">Cinnamomum micranthum f. kanehirae</name>
    <dbReference type="NCBI Taxonomy" id="337451"/>
    <lineage>
        <taxon>Eukaryota</taxon>
        <taxon>Viridiplantae</taxon>
        <taxon>Streptophyta</taxon>
        <taxon>Embryophyta</taxon>
        <taxon>Tracheophyta</taxon>
        <taxon>Spermatophyta</taxon>
        <taxon>Magnoliopsida</taxon>
        <taxon>Magnoliidae</taxon>
        <taxon>Laurales</taxon>
        <taxon>Lauraceae</taxon>
        <taxon>Cinnamomum</taxon>
    </lineage>
</organism>
<dbReference type="InterPro" id="IPR044810">
    <property type="entry name" value="WRKY_plant"/>
</dbReference>
<proteinExistence type="predicted"/>
<protein>
    <submittedName>
        <fullName evidence="8">WRKY transcription factor 44-like protein</fullName>
    </submittedName>
</protein>
<sequence length="128" mass="14409">MNWSCVRIGPVVLLRETGGELFREGKIGPSEEQAEPKKIGSGANQLIPEDGHSWKKYGQKFIKHTKGNRSYFKCQKTKCRAKKTVDWCSSDPSYLRVIYQGRHDHPSSGPHSSSTVNQYNLVSQVFGP</sequence>
<dbReference type="EMBL" id="QPKB01000005">
    <property type="protein sequence ID" value="RWR85397.1"/>
    <property type="molecule type" value="Genomic_DNA"/>
</dbReference>
<keyword evidence="3" id="KW-0238">DNA-binding</keyword>
<comment type="caution">
    <text evidence="8">The sequence shown here is derived from an EMBL/GenBank/DDBJ whole genome shotgun (WGS) entry which is preliminary data.</text>
</comment>
<evidence type="ECO:0000256" key="3">
    <source>
        <dbReference type="ARBA" id="ARBA00023125"/>
    </source>
</evidence>
<evidence type="ECO:0000256" key="4">
    <source>
        <dbReference type="ARBA" id="ARBA00023163"/>
    </source>
</evidence>
<dbReference type="OrthoDB" id="2020099at2759"/>